<gene>
    <name evidence="4" type="ORF">EJK80_08055</name>
</gene>
<feature type="domain" description="Transcription regulator PadR C-terminal" evidence="3">
    <location>
        <begin position="93"/>
        <end position="166"/>
    </location>
</feature>
<evidence type="ECO:0000259" key="3">
    <source>
        <dbReference type="Pfam" id="PF10400"/>
    </source>
</evidence>
<evidence type="ECO:0000259" key="2">
    <source>
        <dbReference type="Pfam" id="PF03551"/>
    </source>
</evidence>
<sequence>MSVKHSLLALLATAPASASALQHGYAEETGSTLNIGQVSQTLTRLERDELIAQSGTTTGPTGRKADQYAITEEGRAELHNWFNAPVLPPAADRDELVIKVALAARRPEIDLVSLLDNQRFATLQAVRELTAAQRDMPQVRSAHRLASEKRIFELEATLRWLDRVEALAPLSTNAQENENR</sequence>
<dbReference type="InterPro" id="IPR036390">
    <property type="entry name" value="WH_DNA-bd_sf"/>
</dbReference>
<protein>
    <submittedName>
        <fullName evidence="4">PadR family transcriptional regulator</fullName>
    </submittedName>
</protein>
<keyword evidence="5" id="KW-1185">Reference proteome</keyword>
<evidence type="ECO:0000256" key="1">
    <source>
        <dbReference type="SAM" id="SignalP"/>
    </source>
</evidence>
<dbReference type="Pfam" id="PF03551">
    <property type="entry name" value="PadR"/>
    <property type="match status" value="1"/>
</dbReference>
<dbReference type="Gene3D" id="1.10.10.10">
    <property type="entry name" value="Winged helix-like DNA-binding domain superfamily/Winged helix DNA-binding domain"/>
    <property type="match status" value="1"/>
</dbReference>
<evidence type="ECO:0000313" key="4">
    <source>
        <dbReference type="EMBL" id="TQE43293.1"/>
    </source>
</evidence>
<dbReference type="RefSeq" id="WP_141628996.1">
    <property type="nucleotide sequence ID" value="NZ_VHIR01000010.1"/>
</dbReference>
<name>A0A540R6D1_9CORY</name>
<keyword evidence="1" id="KW-0732">Signal</keyword>
<dbReference type="STRING" id="1686286.GCA_900092335_01072"/>
<dbReference type="PANTHER" id="PTHR43252:SF6">
    <property type="entry name" value="NEGATIVE TRANSCRIPTION REGULATOR PADR"/>
    <property type="match status" value="1"/>
</dbReference>
<organism evidence="4 5">
    <name type="scientific">Corynebacterium phoceense</name>
    <dbReference type="NCBI Taxonomy" id="1686286"/>
    <lineage>
        <taxon>Bacteria</taxon>
        <taxon>Bacillati</taxon>
        <taxon>Actinomycetota</taxon>
        <taxon>Actinomycetes</taxon>
        <taxon>Mycobacteriales</taxon>
        <taxon>Corynebacteriaceae</taxon>
        <taxon>Corynebacterium</taxon>
    </lineage>
</organism>
<proteinExistence type="predicted"/>
<comment type="caution">
    <text evidence="4">The sequence shown here is derived from an EMBL/GenBank/DDBJ whole genome shotgun (WGS) entry which is preliminary data.</text>
</comment>
<dbReference type="PANTHER" id="PTHR43252">
    <property type="entry name" value="TRANSCRIPTIONAL REGULATOR YQJI"/>
    <property type="match status" value="1"/>
</dbReference>
<evidence type="ECO:0000313" key="5">
    <source>
        <dbReference type="Proteomes" id="UP000318080"/>
    </source>
</evidence>
<dbReference type="InterPro" id="IPR036388">
    <property type="entry name" value="WH-like_DNA-bd_sf"/>
</dbReference>
<reference evidence="4 5" key="1">
    <citation type="submission" date="2019-06" db="EMBL/GenBank/DDBJ databases">
        <title>Draft genome of C. phoceense Strain 272.</title>
        <authorList>
            <person name="Pacheco L.G.C."/>
            <person name="Barberis C.M."/>
            <person name="Almuzara M.N."/>
            <person name="Traglia G.M."/>
            <person name="Santos C.S."/>
            <person name="Rocha D.J.P.G."/>
            <person name="Aguiar E.R.G.R."/>
            <person name="Vay C.A."/>
        </authorList>
    </citation>
    <scope>NUCLEOTIDE SEQUENCE [LARGE SCALE GENOMIC DNA]</scope>
    <source>
        <strain evidence="4 5">272</strain>
    </source>
</reference>
<dbReference type="AlphaFoldDB" id="A0A540R6D1"/>
<dbReference type="InterPro" id="IPR018309">
    <property type="entry name" value="Tscrpt_reg_PadR_C"/>
</dbReference>
<dbReference type="SUPFAM" id="SSF46785">
    <property type="entry name" value="Winged helix' DNA-binding domain"/>
    <property type="match status" value="1"/>
</dbReference>
<feature type="signal peptide" evidence="1">
    <location>
        <begin position="1"/>
        <end position="20"/>
    </location>
</feature>
<dbReference type="InterPro" id="IPR005149">
    <property type="entry name" value="Tscrpt_reg_PadR_N"/>
</dbReference>
<feature type="chain" id="PRO_5038774323" evidence="1">
    <location>
        <begin position="21"/>
        <end position="180"/>
    </location>
</feature>
<dbReference type="Proteomes" id="UP000318080">
    <property type="component" value="Unassembled WGS sequence"/>
</dbReference>
<accession>A0A540R6D1</accession>
<dbReference type="Pfam" id="PF10400">
    <property type="entry name" value="Vir_act_alpha_C"/>
    <property type="match status" value="1"/>
</dbReference>
<dbReference type="EMBL" id="VHIR01000010">
    <property type="protein sequence ID" value="TQE43293.1"/>
    <property type="molecule type" value="Genomic_DNA"/>
</dbReference>
<feature type="domain" description="Transcription regulator PadR N-terminal" evidence="2">
    <location>
        <begin position="7"/>
        <end position="79"/>
    </location>
</feature>